<dbReference type="OrthoDB" id="5298194at2"/>
<dbReference type="GO" id="GO:0032259">
    <property type="term" value="P:methylation"/>
    <property type="evidence" value="ECO:0007669"/>
    <property type="project" value="UniProtKB-KW"/>
</dbReference>
<dbReference type="PANTHER" id="PTHR13369">
    <property type="match status" value="1"/>
</dbReference>
<evidence type="ECO:0000313" key="2">
    <source>
        <dbReference type="EMBL" id="ART80363.1"/>
    </source>
</evidence>
<keyword evidence="2" id="KW-0808">Transferase</keyword>
<dbReference type="Pfam" id="PF13679">
    <property type="entry name" value="Methyltransf_32"/>
    <property type="match status" value="1"/>
</dbReference>
<feature type="domain" description="Methyltransferase" evidence="1">
    <location>
        <begin position="99"/>
        <end position="230"/>
    </location>
</feature>
<dbReference type="PANTHER" id="PTHR13369:SF0">
    <property type="entry name" value="GLUTATHIONE S-TRANSFERASE C-TERMINAL DOMAIN-CONTAINING PROTEIN"/>
    <property type="match status" value="1"/>
</dbReference>
<organism evidence="2 3">
    <name type="scientific">Oceanisphaera avium</name>
    <dbReference type="NCBI Taxonomy" id="1903694"/>
    <lineage>
        <taxon>Bacteria</taxon>
        <taxon>Pseudomonadati</taxon>
        <taxon>Pseudomonadota</taxon>
        <taxon>Gammaproteobacteria</taxon>
        <taxon>Aeromonadales</taxon>
        <taxon>Aeromonadaceae</taxon>
        <taxon>Oceanisphaera</taxon>
    </lineage>
</organism>
<dbReference type="InterPro" id="IPR025714">
    <property type="entry name" value="Methyltranfer_dom"/>
</dbReference>
<gene>
    <name evidence="2" type="ORF">CBP12_09565</name>
</gene>
<keyword evidence="3" id="KW-1185">Reference proteome</keyword>
<keyword evidence="2" id="KW-0489">Methyltransferase</keyword>
<evidence type="ECO:0000259" key="1">
    <source>
        <dbReference type="Pfam" id="PF13679"/>
    </source>
</evidence>
<evidence type="ECO:0000313" key="3">
    <source>
        <dbReference type="Proteomes" id="UP000243793"/>
    </source>
</evidence>
<name>A0A1Y0CYG2_9GAMM</name>
<dbReference type="KEGG" id="ocm:CBP12_09565"/>
<dbReference type="InterPro" id="IPR029063">
    <property type="entry name" value="SAM-dependent_MTases_sf"/>
</dbReference>
<dbReference type="SUPFAM" id="SSF53335">
    <property type="entry name" value="S-adenosyl-L-methionine-dependent methyltransferases"/>
    <property type="match status" value="1"/>
</dbReference>
<dbReference type="Gene3D" id="3.40.50.150">
    <property type="entry name" value="Vaccinia Virus protein VP39"/>
    <property type="match status" value="1"/>
</dbReference>
<protein>
    <submittedName>
        <fullName evidence="2">Methyltransferase</fullName>
    </submittedName>
</protein>
<dbReference type="RefSeq" id="WP_086964228.1">
    <property type="nucleotide sequence ID" value="NZ_CP021376.1"/>
</dbReference>
<dbReference type="AlphaFoldDB" id="A0A1Y0CYG2"/>
<dbReference type="EMBL" id="CP021376">
    <property type="protein sequence ID" value="ART80363.1"/>
    <property type="molecule type" value="Genomic_DNA"/>
</dbReference>
<dbReference type="CDD" id="cd02440">
    <property type="entry name" value="AdoMet_MTases"/>
    <property type="match status" value="1"/>
</dbReference>
<dbReference type="GO" id="GO:0008168">
    <property type="term" value="F:methyltransferase activity"/>
    <property type="evidence" value="ECO:0007669"/>
    <property type="project" value="UniProtKB-KW"/>
</dbReference>
<accession>A0A1Y0CYG2</accession>
<proteinExistence type="predicted"/>
<dbReference type="Proteomes" id="UP000243793">
    <property type="component" value="Chromosome"/>
</dbReference>
<sequence>MSIFSHQFHHLSQLLERARHDWQHTPFSCTHLPWADLAPPLLAMNEEELDELDENDHRALAWLGQWRPALLTPYFQPLPELNRASDYHTPHWSSGIGGRKWAQIKDFAANITAFGSQLAKNPTLPILEWCAGKGHLGRLLAQQGANITSLEWSAELCAQGQALAEQLQLNHTFICTDALSESAATLFKAQQCGVALHACGELHLRFLQHAAQAGTQELALSPCCYHLISGECYQPLSKLGQAHDLKLDRQSLRLPLQRQITGGERVRKLRHLELTWRLAFDELQRTLTKNNSYLPLPSFPKALLSGSFSEFVGWACNKKGLVAPLTIDSSHWLALAEQRRLLVKRIELVRHRYRYGLELWLLLDKALFLEEQGYQVQLGTFTNLANTPRRYLIQAKRPLPVT</sequence>
<reference evidence="3" key="1">
    <citation type="submission" date="2017-05" db="EMBL/GenBank/DDBJ databases">
        <authorList>
            <person name="Sung H."/>
        </authorList>
    </citation>
    <scope>NUCLEOTIDE SEQUENCE [LARGE SCALE GENOMIC DNA]</scope>
    <source>
        <strain evidence="3">AMac2203</strain>
    </source>
</reference>